<protein>
    <submittedName>
        <fullName evidence="1">Uncharacterized protein</fullName>
    </submittedName>
</protein>
<dbReference type="InterPro" id="IPR032675">
    <property type="entry name" value="LRR_dom_sf"/>
</dbReference>
<accession>A0AAN7BGK0</accession>
<name>A0AAN7BGK0_9PEZI</name>
<dbReference type="Gene3D" id="3.80.10.10">
    <property type="entry name" value="Ribonuclease Inhibitor"/>
    <property type="match status" value="1"/>
</dbReference>
<evidence type="ECO:0000313" key="2">
    <source>
        <dbReference type="Proteomes" id="UP001301958"/>
    </source>
</evidence>
<dbReference type="EMBL" id="MU865522">
    <property type="protein sequence ID" value="KAK4221710.1"/>
    <property type="molecule type" value="Genomic_DNA"/>
</dbReference>
<evidence type="ECO:0000313" key="1">
    <source>
        <dbReference type="EMBL" id="KAK4221710.1"/>
    </source>
</evidence>
<organism evidence="1 2">
    <name type="scientific">Podospora fimiseda</name>
    <dbReference type="NCBI Taxonomy" id="252190"/>
    <lineage>
        <taxon>Eukaryota</taxon>
        <taxon>Fungi</taxon>
        <taxon>Dikarya</taxon>
        <taxon>Ascomycota</taxon>
        <taxon>Pezizomycotina</taxon>
        <taxon>Sordariomycetes</taxon>
        <taxon>Sordariomycetidae</taxon>
        <taxon>Sordariales</taxon>
        <taxon>Podosporaceae</taxon>
        <taxon>Podospora</taxon>
    </lineage>
</organism>
<dbReference type="SUPFAM" id="SSF52047">
    <property type="entry name" value="RNI-like"/>
    <property type="match status" value="1"/>
</dbReference>
<proteinExistence type="predicted"/>
<reference evidence="1" key="2">
    <citation type="submission" date="2023-05" db="EMBL/GenBank/DDBJ databases">
        <authorList>
            <consortium name="Lawrence Berkeley National Laboratory"/>
            <person name="Steindorff A."/>
            <person name="Hensen N."/>
            <person name="Bonometti L."/>
            <person name="Westerberg I."/>
            <person name="Brannstrom I.O."/>
            <person name="Guillou S."/>
            <person name="Cros-Aarteil S."/>
            <person name="Calhoun S."/>
            <person name="Haridas S."/>
            <person name="Kuo A."/>
            <person name="Mondo S."/>
            <person name="Pangilinan J."/>
            <person name="Riley R."/>
            <person name="Labutti K."/>
            <person name="Andreopoulos B."/>
            <person name="Lipzen A."/>
            <person name="Chen C."/>
            <person name="Yanf M."/>
            <person name="Daum C."/>
            <person name="Ng V."/>
            <person name="Clum A."/>
            <person name="Ohm R."/>
            <person name="Martin F."/>
            <person name="Silar P."/>
            <person name="Natvig D."/>
            <person name="Lalanne C."/>
            <person name="Gautier V."/>
            <person name="Ament-Velasquez S.L."/>
            <person name="Kruys A."/>
            <person name="Hutchinson M.I."/>
            <person name="Powell A.J."/>
            <person name="Barry K."/>
            <person name="Miller A.N."/>
            <person name="Grigoriev I.V."/>
            <person name="Debuchy R."/>
            <person name="Gladieux P."/>
            <person name="Thoren M.H."/>
            <person name="Johannesson H."/>
        </authorList>
    </citation>
    <scope>NUCLEOTIDE SEQUENCE</scope>
    <source>
        <strain evidence="1">CBS 990.96</strain>
    </source>
</reference>
<keyword evidence="2" id="KW-1185">Reference proteome</keyword>
<comment type="caution">
    <text evidence="1">The sequence shown here is derived from an EMBL/GenBank/DDBJ whole genome shotgun (WGS) entry which is preliminary data.</text>
</comment>
<reference evidence="1" key="1">
    <citation type="journal article" date="2023" name="Mol. Phylogenet. Evol.">
        <title>Genome-scale phylogeny and comparative genomics of the fungal order Sordariales.</title>
        <authorList>
            <person name="Hensen N."/>
            <person name="Bonometti L."/>
            <person name="Westerberg I."/>
            <person name="Brannstrom I.O."/>
            <person name="Guillou S."/>
            <person name="Cros-Aarteil S."/>
            <person name="Calhoun S."/>
            <person name="Haridas S."/>
            <person name="Kuo A."/>
            <person name="Mondo S."/>
            <person name="Pangilinan J."/>
            <person name="Riley R."/>
            <person name="LaButti K."/>
            <person name="Andreopoulos B."/>
            <person name="Lipzen A."/>
            <person name="Chen C."/>
            <person name="Yan M."/>
            <person name="Daum C."/>
            <person name="Ng V."/>
            <person name="Clum A."/>
            <person name="Steindorff A."/>
            <person name="Ohm R.A."/>
            <person name="Martin F."/>
            <person name="Silar P."/>
            <person name="Natvig D.O."/>
            <person name="Lalanne C."/>
            <person name="Gautier V."/>
            <person name="Ament-Velasquez S.L."/>
            <person name="Kruys A."/>
            <person name="Hutchinson M.I."/>
            <person name="Powell A.J."/>
            <person name="Barry K."/>
            <person name="Miller A.N."/>
            <person name="Grigoriev I.V."/>
            <person name="Debuchy R."/>
            <person name="Gladieux P."/>
            <person name="Hiltunen Thoren M."/>
            <person name="Johannesson H."/>
        </authorList>
    </citation>
    <scope>NUCLEOTIDE SEQUENCE</scope>
    <source>
        <strain evidence="1">CBS 990.96</strain>
    </source>
</reference>
<dbReference type="AlphaFoldDB" id="A0AAN7BGK0"/>
<sequence>MARSYLTTKLPVELVDMIINNFCPLCSDMEHTQDAWKHLGIRKHSPAYFQEARLRKLALYSLCLTCSHLNQFATPHLYHDILPHYGTNWFLLTRTLIGRPDLASHVKRLVGDTSAVCARTIASLRDYFFYHGPKGSEEDPDWDSWGDEIILDNGHQSPWMRGIFMKYPREIISYANSTMRRVLREAQPKIRWKREFHDLVYLYTQSLSDILRTMPYTGLSILISLCPNLEQLSVPQHRGSFTQIMSHSELFELGTLPNLKTLVLQGRGTPSSDRDCYVFMRPPALYGVFRAAPNLEVVACPSIHVQGIRNRARSDRELDLNIPTMNKLKALYFTQCYHFHADTEYVTALLKACPNLEALFYAQWNRATLPSSIKIEPLKMGEAIKSGGTQQMDIFIQDLASGLCVESRDTPAWEIRLKNLTSAIEERWSDFCSVSVPPFPRDSDSENLDFGKEALEFGGFVQTARNRK</sequence>
<dbReference type="Proteomes" id="UP001301958">
    <property type="component" value="Unassembled WGS sequence"/>
</dbReference>
<gene>
    <name evidence="1" type="ORF">QBC38DRAFT_521378</name>
</gene>